<dbReference type="Proteomes" id="UP000016936">
    <property type="component" value="Unassembled WGS sequence"/>
</dbReference>
<gene>
    <name evidence="1" type="ORF">COCHEDRAFT_1023534</name>
</gene>
<evidence type="ECO:0000313" key="1">
    <source>
        <dbReference type="EMBL" id="EMD87411.1"/>
    </source>
</evidence>
<name>M2U008_COCH5</name>
<evidence type="ECO:0000313" key="2">
    <source>
        <dbReference type="Proteomes" id="UP000016936"/>
    </source>
</evidence>
<dbReference type="HOGENOM" id="CLU_3037862_0_0_1"/>
<proteinExistence type="predicted"/>
<keyword evidence="2" id="KW-1185">Reference proteome</keyword>
<dbReference type="EMBL" id="KB445582">
    <property type="protein sequence ID" value="EMD87411.1"/>
    <property type="molecule type" value="Genomic_DNA"/>
</dbReference>
<protein>
    <submittedName>
        <fullName evidence="1">Uncharacterized protein</fullName>
    </submittedName>
</protein>
<dbReference type="AlphaFoldDB" id="M2U008"/>
<reference evidence="2" key="2">
    <citation type="journal article" date="2013" name="PLoS Genet.">
        <title>Comparative genome structure, secondary metabolite, and effector coding capacity across Cochliobolus pathogens.</title>
        <authorList>
            <person name="Condon B.J."/>
            <person name="Leng Y."/>
            <person name="Wu D."/>
            <person name="Bushley K.E."/>
            <person name="Ohm R.A."/>
            <person name="Otillar R."/>
            <person name="Martin J."/>
            <person name="Schackwitz W."/>
            <person name="Grimwood J."/>
            <person name="MohdZainudin N."/>
            <person name="Xue C."/>
            <person name="Wang R."/>
            <person name="Manning V.A."/>
            <person name="Dhillon B."/>
            <person name="Tu Z.J."/>
            <person name="Steffenson B.J."/>
            <person name="Salamov A."/>
            <person name="Sun H."/>
            <person name="Lowry S."/>
            <person name="LaButti K."/>
            <person name="Han J."/>
            <person name="Copeland A."/>
            <person name="Lindquist E."/>
            <person name="Barry K."/>
            <person name="Schmutz J."/>
            <person name="Baker S.E."/>
            <person name="Ciuffetti L.M."/>
            <person name="Grigoriev I.V."/>
            <person name="Zhong S."/>
            <person name="Turgeon B.G."/>
        </authorList>
    </citation>
    <scope>NUCLEOTIDE SEQUENCE [LARGE SCALE GENOMIC DNA]</scope>
    <source>
        <strain evidence="2">C5 / ATCC 48332 / race O</strain>
    </source>
</reference>
<accession>M2U008</accession>
<feature type="non-terminal residue" evidence="1">
    <location>
        <position position="55"/>
    </location>
</feature>
<organism evidence="1 2">
    <name type="scientific">Cochliobolus heterostrophus (strain C5 / ATCC 48332 / race O)</name>
    <name type="common">Southern corn leaf blight fungus</name>
    <name type="synonym">Bipolaris maydis</name>
    <dbReference type="NCBI Taxonomy" id="701091"/>
    <lineage>
        <taxon>Eukaryota</taxon>
        <taxon>Fungi</taxon>
        <taxon>Dikarya</taxon>
        <taxon>Ascomycota</taxon>
        <taxon>Pezizomycotina</taxon>
        <taxon>Dothideomycetes</taxon>
        <taxon>Pleosporomycetidae</taxon>
        <taxon>Pleosporales</taxon>
        <taxon>Pleosporineae</taxon>
        <taxon>Pleosporaceae</taxon>
        <taxon>Bipolaris</taxon>
    </lineage>
</organism>
<reference evidence="1 2" key="1">
    <citation type="journal article" date="2012" name="PLoS Pathog.">
        <title>Diverse lifestyles and strategies of plant pathogenesis encoded in the genomes of eighteen Dothideomycetes fungi.</title>
        <authorList>
            <person name="Ohm R.A."/>
            <person name="Feau N."/>
            <person name="Henrissat B."/>
            <person name="Schoch C.L."/>
            <person name="Horwitz B.A."/>
            <person name="Barry K.W."/>
            <person name="Condon B.J."/>
            <person name="Copeland A.C."/>
            <person name="Dhillon B."/>
            <person name="Glaser F."/>
            <person name="Hesse C.N."/>
            <person name="Kosti I."/>
            <person name="LaButti K."/>
            <person name="Lindquist E.A."/>
            <person name="Lucas S."/>
            <person name="Salamov A.A."/>
            <person name="Bradshaw R.E."/>
            <person name="Ciuffetti L."/>
            <person name="Hamelin R.C."/>
            <person name="Kema G.H.J."/>
            <person name="Lawrence C."/>
            <person name="Scott J.A."/>
            <person name="Spatafora J.W."/>
            <person name="Turgeon B.G."/>
            <person name="de Wit P.J.G.M."/>
            <person name="Zhong S."/>
            <person name="Goodwin S.B."/>
            <person name="Grigoriev I.V."/>
        </authorList>
    </citation>
    <scope>NUCLEOTIDE SEQUENCE [LARGE SCALE GENOMIC DNA]</scope>
    <source>
        <strain evidence="2">C5 / ATCC 48332 / race O</strain>
    </source>
</reference>
<sequence length="55" mass="5768">MPCTFASGLCAKRVENGGCFPTCPISQTPSPTSTSDSRLKAVHLPGKIALMSRCL</sequence>